<dbReference type="Gene3D" id="1.10.1520.10">
    <property type="entry name" value="Ribonuclease III domain"/>
    <property type="match status" value="2"/>
</dbReference>
<dbReference type="InterPro" id="IPR001650">
    <property type="entry name" value="Helicase_C-like"/>
</dbReference>
<accession>A0A0F4YFD8</accession>
<dbReference type="FunFam" id="1.10.1520.10:FF:000032">
    <property type="entry name" value="Dicer-like protein 2"/>
    <property type="match status" value="1"/>
</dbReference>
<comment type="cofactor">
    <cofactor evidence="2">
        <name>Mg(2+)</name>
        <dbReference type="ChEBI" id="CHEBI:18420"/>
    </cofactor>
</comment>
<keyword evidence="12" id="KW-0051">Antiviral defense</keyword>
<dbReference type="SUPFAM" id="SSF52540">
    <property type="entry name" value="P-loop containing nucleoside triphosphate hydrolases"/>
    <property type="match status" value="1"/>
</dbReference>
<dbReference type="GO" id="GO:0003723">
    <property type="term" value="F:RNA binding"/>
    <property type="evidence" value="ECO:0007669"/>
    <property type="project" value="UniProtKB-UniRule"/>
</dbReference>
<dbReference type="Gene3D" id="3.30.160.380">
    <property type="entry name" value="Dicer dimerisation domain"/>
    <property type="match status" value="1"/>
</dbReference>
<dbReference type="Pfam" id="PF00270">
    <property type="entry name" value="DEAD"/>
    <property type="match status" value="1"/>
</dbReference>
<keyword evidence="13" id="KW-0464">Manganese</keyword>
<dbReference type="SMART" id="SM00535">
    <property type="entry name" value="RIBOc"/>
    <property type="match status" value="2"/>
</dbReference>
<keyword evidence="4" id="KW-0479">Metal-binding</keyword>
<dbReference type="InterPro" id="IPR011545">
    <property type="entry name" value="DEAD/DEAH_box_helicase_dom"/>
</dbReference>
<dbReference type="Pfam" id="PF00636">
    <property type="entry name" value="Ribonuclease_3"/>
    <property type="match status" value="2"/>
</dbReference>
<keyword evidence="5" id="KW-0677">Repeat</keyword>
<evidence type="ECO:0000313" key="21">
    <source>
        <dbReference type="EMBL" id="KKA16850.1"/>
    </source>
</evidence>
<evidence type="ECO:0000256" key="15">
    <source>
        <dbReference type="PROSITE-ProRule" id="PRU00657"/>
    </source>
</evidence>
<dbReference type="PANTHER" id="PTHR14950:SF37">
    <property type="entry name" value="ENDORIBONUCLEASE DICER"/>
    <property type="match status" value="1"/>
</dbReference>
<comment type="similarity">
    <text evidence="15">Belongs to the helicase family. Dicer subfamily.</text>
</comment>
<evidence type="ECO:0000256" key="1">
    <source>
        <dbReference type="ARBA" id="ARBA00001936"/>
    </source>
</evidence>
<dbReference type="InterPro" id="IPR036389">
    <property type="entry name" value="RNase_III_sf"/>
</dbReference>
<dbReference type="InterPro" id="IPR005034">
    <property type="entry name" value="Dicer_dimerisation"/>
</dbReference>
<keyword evidence="7" id="KW-0378">Hydrolase</keyword>
<evidence type="ECO:0000256" key="11">
    <source>
        <dbReference type="ARBA" id="ARBA00022884"/>
    </source>
</evidence>
<dbReference type="InterPro" id="IPR014001">
    <property type="entry name" value="Helicase_ATP-bd"/>
</dbReference>
<dbReference type="GO" id="GO:0004386">
    <property type="term" value="F:helicase activity"/>
    <property type="evidence" value="ECO:0007669"/>
    <property type="project" value="UniProtKB-KW"/>
</dbReference>
<dbReference type="GO" id="GO:0005737">
    <property type="term" value="C:cytoplasm"/>
    <property type="evidence" value="ECO:0007669"/>
    <property type="project" value="TreeGrafter"/>
</dbReference>
<evidence type="ECO:0000313" key="22">
    <source>
        <dbReference type="Proteomes" id="UP000053958"/>
    </source>
</evidence>
<dbReference type="RefSeq" id="XP_013323462.1">
    <property type="nucleotide sequence ID" value="XM_013468008.1"/>
</dbReference>
<feature type="domain" description="Dicer dsRNA-binding fold" evidence="20">
    <location>
        <begin position="591"/>
        <end position="684"/>
    </location>
</feature>
<dbReference type="GeneID" id="25321499"/>
<evidence type="ECO:0000259" key="17">
    <source>
        <dbReference type="PROSITE" id="PS50142"/>
    </source>
</evidence>
<feature type="domain" description="RNase III" evidence="17">
    <location>
        <begin position="1138"/>
        <end position="1320"/>
    </location>
</feature>
<keyword evidence="6" id="KW-0547">Nucleotide-binding</keyword>
<dbReference type="OrthoDB" id="416741at2759"/>
<dbReference type="Pfam" id="PF00271">
    <property type="entry name" value="Helicase_C"/>
    <property type="match status" value="1"/>
</dbReference>
<dbReference type="GO" id="GO:0005524">
    <property type="term" value="F:ATP binding"/>
    <property type="evidence" value="ECO:0007669"/>
    <property type="project" value="UniProtKB-KW"/>
</dbReference>
<keyword evidence="10" id="KW-0460">Magnesium</keyword>
<keyword evidence="8 21" id="KW-0347">Helicase</keyword>
<dbReference type="EMBL" id="LASV01000733">
    <property type="protein sequence ID" value="KKA16850.1"/>
    <property type="molecule type" value="Genomic_DNA"/>
</dbReference>
<dbReference type="PROSITE" id="PS51327">
    <property type="entry name" value="DICER_DSRBF"/>
    <property type="match status" value="1"/>
</dbReference>
<reference evidence="21 22" key="1">
    <citation type="submission" date="2015-04" db="EMBL/GenBank/DDBJ databases">
        <authorList>
            <person name="Heijne W.H."/>
            <person name="Fedorova N.D."/>
            <person name="Nierman W.C."/>
            <person name="Vollebregt A.W."/>
            <person name="Zhao Z."/>
            <person name="Wu L."/>
            <person name="Kumar M."/>
            <person name="Stam H."/>
            <person name="van den Berg M.A."/>
            <person name="Pel H.J."/>
        </authorList>
    </citation>
    <scope>NUCLEOTIDE SEQUENCE [LARGE SCALE GENOMIC DNA]</scope>
    <source>
        <strain evidence="21 22">CBS 393.64</strain>
    </source>
</reference>
<dbReference type="PROSITE" id="PS00517">
    <property type="entry name" value="RNASE_3_1"/>
    <property type="match status" value="2"/>
</dbReference>
<sequence>MQGNKILVDNNGNGIIAEGATTGEAEAPVGEAAMTMPKPRGYQKEMLAESLRQNIIVAMDTGSGKTQIAIMRIQEELGRCSPNKASHLVLLVWFIAPTVALAEQQHSVISQQLPAFQTRILSGNDNVDHWSSQSVWDAILFNIRIVVSTPQVLLDAMWRGFVKLDRIALLVFDEGGVKKKFPVVYFYHPARKSGETTELPAILGLTASPVTKANIAGLKEIEEIEENLNAICRTPVIHREELLKHTHHPEVSTVIYKEYLEEPSELLKTLERLLELTLVDIENDPYVISLKEKKDEKSEAKLLEVLSSGKTLCRKELKGLRNRALVIHRELGPWAADVFVTTCAERFIANVSAASENDMFAEWEMEEKIYMVKLFSQLPPSPVSRRWGTQPDVLSHKAERLVQVLLESYNPGYRVIVFAQQRSTVLMLAHLLSVHPGMKGIVTGHFLGCSSFASRKSNITELSAPRDQKDAIDDLRIGKKNVLVATSVLEEGIDVSACNVVICFDPPTNLRSFIQRRGRARDKKSKFIIFLDENDNNKQAKWNAMEEEMRKVYSDNMRLLREIEEKENIEEYSPECFRIPSTEAILNYQNARQYLAHFCSTVSCPYTENQPDFVIYEDDKDLVTAKVILPSFLDPSLREAKAKSSWVTEKMAKRDAAYQAYLSLYKAGLVNDNLMPIHCEKYMDDAEPTEKQVKLVQISPCFDPWVEIAHMRRSNLPLFQTRIEFSSDVLVLPQMLILLPKPLPCELTFDLFWNEETTITVCLRPVKDGCLDVEAHHAAEFSYILLSSVFQRRMTPDRSDLVTLFWPKLEPSLANVETWLSSITGTFMAEEIMDIHNLEMLQQLGLARNIEYGRRPFAIEKTLYKVTVDDDFVSGDGTAQSREELHLQGTKIPKRTDFLHPVAGDAKSRLHHTAKQCVAARSCAINRLPATYSRFALFVPSITHKIEILFVAEKLSQTILAPVGFENLHLVVTAISASSAREATDYQRFEFLGDSLLKFHTSVHLTAMNPIWHEGLLSCAKDKIVSNTRLSKAALDLGLDAYILTKAFTGIKWRPSYVSDLCEPHSRMGNKRELSSKVLADVVEAIIGAAYLDGGIEKSSRCLPIFLQEVEWISMDGAIEKLYQRVPTPNDLVCPSVLPQIEALLGYTFSKRILLVEALTHPCSKDHTVSYQRLEFLGDSVLDHLVVQELFKSPREKSHQDMHLMRTTLVNADLLAFLCMNLYLEEDREDPVEQGQAHLSTIRTTRKVYLWQFMRHSASWEITTAQQQALRRYEDLCDEIHEALAHSAMHPWALLSRLEAGKFFSDLIESILGAIFIDSHGSLDTCRQFLHRIGFMSYMRRVVNEEVELLHPRNRLQHAAGSAKVDFNTRAERVQNGAGESKLQWTCSVRVGDEDIIEVGDGLNRVEIETKAAAVAAAILEARAAVEPVTGSSETSPDQIPNHSSGMDLTAD</sequence>
<feature type="region of interest" description="Disordered" evidence="16">
    <location>
        <begin position="1427"/>
        <end position="1452"/>
    </location>
</feature>
<dbReference type="STRING" id="1408163.A0A0F4YFD8"/>
<dbReference type="PANTHER" id="PTHR14950">
    <property type="entry name" value="DICER-RELATED"/>
    <property type="match status" value="1"/>
</dbReference>
<feature type="domain" description="Helicase ATP-binding" evidence="18">
    <location>
        <begin position="46"/>
        <end position="227"/>
    </location>
</feature>
<keyword evidence="11 15" id="KW-0694">RNA-binding</keyword>
<dbReference type="GO" id="GO:0005634">
    <property type="term" value="C:nucleus"/>
    <property type="evidence" value="ECO:0007669"/>
    <property type="project" value="TreeGrafter"/>
</dbReference>
<dbReference type="InterPro" id="IPR027417">
    <property type="entry name" value="P-loop_NTPase"/>
</dbReference>
<dbReference type="InterPro" id="IPR000999">
    <property type="entry name" value="RNase_III_dom"/>
</dbReference>
<dbReference type="GO" id="GO:0030422">
    <property type="term" value="P:siRNA processing"/>
    <property type="evidence" value="ECO:0007669"/>
    <property type="project" value="TreeGrafter"/>
</dbReference>
<evidence type="ECO:0000259" key="19">
    <source>
        <dbReference type="PROSITE" id="PS51194"/>
    </source>
</evidence>
<dbReference type="Pfam" id="PF03368">
    <property type="entry name" value="Dicer_dimer"/>
    <property type="match status" value="1"/>
</dbReference>
<feature type="domain" description="RNase III" evidence="17">
    <location>
        <begin position="952"/>
        <end position="1095"/>
    </location>
</feature>
<protein>
    <submittedName>
        <fullName evidence="21">RNA helicase/RNAse III</fullName>
    </submittedName>
</protein>
<dbReference type="SMART" id="SM00490">
    <property type="entry name" value="HELICc"/>
    <property type="match status" value="1"/>
</dbReference>
<evidence type="ECO:0000259" key="18">
    <source>
        <dbReference type="PROSITE" id="PS51192"/>
    </source>
</evidence>
<comment type="caution">
    <text evidence="21">The sequence shown here is derived from an EMBL/GenBank/DDBJ whole genome shotgun (WGS) entry which is preliminary data.</text>
</comment>
<dbReference type="GO" id="GO:0004525">
    <property type="term" value="F:ribonuclease III activity"/>
    <property type="evidence" value="ECO:0007669"/>
    <property type="project" value="InterPro"/>
</dbReference>
<evidence type="ECO:0000256" key="12">
    <source>
        <dbReference type="ARBA" id="ARBA00023118"/>
    </source>
</evidence>
<organism evidence="21 22">
    <name type="scientific">Rasamsonia emersonii (strain ATCC 16479 / CBS 393.64 / IMI 116815)</name>
    <dbReference type="NCBI Taxonomy" id="1408163"/>
    <lineage>
        <taxon>Eukaryota</taxon>
        <taxon>Fungi</taxon>
        <taxon>Dikarya</taxon>
        <taxon>Ascomycota</taxon>
        <taxon>Pezizomycotina</taxon>
        <taxon>Eurotiomycetes</taxon>
        <taxon>Eurotiomycetidae</taxon>
        <taxon>Eurotiales</taxon>
        <taxon>Trichocomaceae</taxon>
        <taxon>Rasamsonia</taxon>
    </lineage>
</organism>
<evidence type="ECO:0000256" key="13">
    <source>
        <dbReference type="ARBA" id="ARBA00023211"/>
    </source>
</evidence>
<dbReference type="PROSITE" id="PS50142">
    <property type="entry name" value="RNASE_3_2"/>
    <property type="match status" value="2"/>
</dbReference>
<comment type="function">
    <text evidence="14">Dicer-like endonuclease involved in cleaving double-stranded RNA in the RNA interference (RNAi) pathway. Produces 21 to 25 bp dsRNAs (siRNAs) which target the selective destruction of homologous RNAs leading to sequence-specific suppression of gene expression, called post-transcriptional gene silencing (PTGS). Part of a broad host defense response against viral infection and transposons.</text>
</comment>
<dbReference type="SUPFAM" id="SSF69065">
    <property type="entry name" value="RNase III domain-like"/>
    <property type="match status" value="2"/>
</dbReference>
<evidence type="ECO:0000256" key="4">
    <source>
        <dbReference type="ARBA" id="ARBA00022723"/>
    </source>
</evidence>
<evidence type="ECO:0000256" key="3">
    <source>
        <dbReference type="ARBA" id="ARBA00022721"/>
    </source>
</evidence>
<evidence type="ECO:0000256" key="16">
    <source>
        <dbReference type="SAM" id="MobiDB-lite"/>
    </source>
</evidence>
<evidence type="ECO:0000256" key="7">
    <source>
        <dbReference type="ARBA" id="ARBA00022801"/>
    </source>
</evidence>
<dbReference type="Proteomes" id="UP000053958">
    <property type="component" value="Unassembled WGS sequence"/>
</dbReference>
<dbReference type="PROSITE" id="PS51192">
    <property type="entry name" value="HELICASE_ATP_BIND_1"/>
    <property type="match status" value="1"/>
</dbReference>
<name>A0A0F4YFD8_RASE3</name>
<evidence type="ECO:0000256" key="2">
    <source>
        <dbReference type="ARBA" id="ARBA00001946"/>
    </source>
</evidence>
<evidence type="ECO:0000256" key="10">
    <source>
        <dbReference type="ARBA" id="ARBA00022842"/>
    </source>
</evidence>
<evidence type="ECO:0000256" key="6">
    <source>
        <dbReference type="ARBA" id="ARBA00022741"/>
    </source>
</evidence>
<dbReference type="GO" id="GO:0046872">
    <property type="term" value="F:metal ion binding"/>
    <property type="evidence" value="ECO:0007669"/>
    <property type="project" value="UniProtKB-KW"/>
</dbReference>
<feature type="domain" description="Helicase C-terminal" evidence="19">
    <location>
        <begin position="400"/>
        <end position="560"/>
    </location>
</feature>
<keyword evidence="3" id="KW-0930">Antiviral protein</keyword>
<dbReference type="GO" id="GO:0051607">
    <property type="term" value="P:defense response to virus"/>
    <property type="evidence" value="ECO:0007669"/>
    <property type="project" value="UniProtKB-KW"/>
</dbReference>
<evidence type="ECO:0000256" key="5">
    <source>
        <dbReference type="ARBA" id="ARBA00022737"/>
    </source>
</evidence>
<proteinExistence type="inferred from homology"/>
<gene>
    <name evidence="21" type="ORF">T310_9567</name>
</gene>
<dbReference type="PROSITE" id="PS51194">
    <property type="entry name" value="HELICASE_CTER"/>
    <property type="match status" value="1"/>
</dbReference>
<dbReference type="InterPro" id="IPR038248">
    <property type="entry name" value="Dicer_dimer_sf"/>
</dbReference>
<keyword evidence="22" id="KW-1185">Reference proteome</keyword>
<evidence type="ECO:0000259" key="20">
    <source>
        <dbReference type="PROSITE" id="PS51327"/>
    </source>
</evidence>
<dbReference type="SMART" id="SM00487">
    <property type="entry name" value="DEXDc"/>
    <property type="match status" value="1"/>
</dbReference>
<dbReference type="Gene3D" id="3.40.50.300">
    <property type="entry name" value="P-loop containing nucleotide triphosphate hydrolases"/>
    <property type="match status" value="2"/>
</dbReference>
<keyword evidence="9" id="KW-0067">ATP-binding</keyword>
<evidence type="ECO:0000256" key="9">
    <source>
        <dbReference type="ARBA" id="ARBA00022840"/>
    </source>
</evidence>
<feature type="compositionally biased region" description="Polar residues" evidence="16">
    <location>
        <begin position="1430"/>
        <end position="1452"/>
    </location>
</feature>
<comment type="cofactor">
    <cofactor evidence="1">
        <name>Mn(2+)</name>
        <dbReference type="ChEBI" id="CHEBI:29035"/>
    </cofactor>
</comment>
<dbReference type="GO" id="GO:0050688">
    <property type="term" value="P:regulation of defense response to virus"/>
    <property type="evidence" value="ECO:0007669"/>
    <property type="project" value="UniProtKB-KW"/>
</dbReference>
<evidence type="ECO:0000256" key="14">
    <source>
        <dbReference type="ARBA" id="ARBA00025403"/>
    </source>
</evidence>
<dbReference type="CDD" id="cd00593">
    <property type="entry name" value="RIBOc"/>
    <property type="match status" value="2"/>
</dbReference>
<evidence type="ECO:0000256" key="8">
    <source>
        <dbReference type="ARBA" id="ARBA00022806"/>
    </source>
</evidence>